<keyword evidence="3" id="KW-1185">Reference proteome</keyword>
<organism evidence="2 3">
    <name type="scientific">Plicaturopsis crispa FD-325 SS-3</name>
    <dbReference type="NCBI Taxonomy" id="944288"/>
    <lineage>
        <taxon>Eukaryota</taxon>
        <taxon>Fungi</taxon>
        <taxon>Dikarya</taxon>
        <taxon>Basidiomycota</taxon>
        <taxon>Agaricomycotina</taxon>
        <taxon>Agaricomycetes</taxon>
        <taxon>Agaricomycetidae</taxon>
        <taxon>Amylocorticiales</taxon>
        <taxon>Amylocorticiaceae</taxon>
        <taxon>Plicatura</taxon>
        <taxon>Plicaturopsis crispa</taxon>
    </lineage>
</organism>
<dbReference type="Proteomes" id="UP000053263">
    <property type="component" value="Unassembled WGS sequence"/>
</dbReference>
<evidence type="ECO:0000256" key="1">
    <source>
        <dbReference type="SAM" id="MobiDB-lite"/>
    </source>
</evidence>
<reference evidence="2 3" key="1">
    <citation type="submission" date="2014-06" db="EMBL/GenBank/DDBJ databases">
        <title>Evolutionary Origins and Diversification of the Mycorrhizal Mutualists.</title>
        <authorList>
            <consortium name="DOE Joint Genome Institute"/>
            <consortium name="Mycorrhizal Genomics Consortium"/>
            <person name="Kohler A."/>
            <person name="Kuo A."/>
            <person name="Nagy L.G."/>
            <person name="Floudas D."/>
            <person name="Copeland A."/>
            <person name="Barry K.W."/>
            <person name="Cichocki N."/>
            <person name="Veneault-Fourrey C."/>
            <person name="LaButti K."/>
            <person name="Lindquist E.A."/>
            <person name="Lipzen A."/>
            <person name="Lundell T."/>
            <person name="Morin E."/>
            <person name="Murat C."/>
            <person name="Riley R."/>
            <person name="Ohm R."/>
            <person name="Sun H."/>
            <person name="Tunlid A."/>
            <person name="Henrissat B."/>
            <person name="Grigoriev I.V."/>
            <person name="Hibbett D.S."/>
            <person name="Martin F."/>
        </authorList>
    </citation>
    <scope>NUCLEOTIDE SEQUENCE [LARGE SCALE GENOMIC DNA]</scope>
    <source>
        <strain evidence="2 3">FD-325 SS-3</strain>
    </source>
</reference>
<feature type="compositionally biased region" description="Polar residues" evidence="1">
    <location>
        <begin position="164"/>
        <end position="176"/>
    </location>
</feature>
<feature type="region of interest" description="Disordered" evidence="1">
    <location>
        <begin position="9"/>
        <end position="247"/>
    </location>
</feature>
<feature type="compositionally biased region" description="Pro residues" evidence="1">
    <location>
        <begin position="74"/>
        <end position="88"/>
    </location>
</feature>
<dbReference type="EMBL" id="KN832568">
    <property type="protein sequence ID" value="KII85058.1"/>
    <property type="molecule type" value="Genomic_DNA"/>
</dbReference>
<evidence type="ECO:0000313" key="2">
    <source>
        <dbReference type="EMBL" id="KII85058.1"/>
    </source>
</evidence>
<protein>
    <submittedName>
        <fullName evidence="2">Uncharacterized protein</fullName>
    </submittedName>
</protein>
<sequence>MTRLIIGLATVRRGPCNKPPTRTPNHASAAPEVARTRKTAAMQRARAKQRRLARSQKRTAPTHKTAATRHGPSSKPPAQTPSASPTPSPTLDGAHACARFENAHAPPEAARKPATVPQSQRETPNYQRRHPITPAQRWRALGKRRRRTRSNNKPPAHTRKTVMARQSQLRTTNADAQRSADGGSALGPNNLPPARQQSSSSEPPTPTPSAAPEEARTRKTAATAQLRQCSARGRAHAQNGNGAPRSQHCATDAYAPITPAQQRNARGCTHTQDGGATTPAPLRVLDDTRALTILDGTHALRRSR</sequence>
<dbReference type="HOGENOM" id="CLU_915638_0_0_1"/>
<feature type="compositionally biased region" description="Basic residues" evidence="1">
    <location>
        <begin position="140"/>
        <end position="162"/>
    </location>
</feature>
<proteinExistence type="predicted"/>
<feature type="compositionally biased region" description="Polar residues" evidence="1">
    <location>
        <begin position="116"/>
        <end position="126"/>
    </location>
</feature>
<dbReference type="AlphaFoldDB" id="A0A0C9T9V5"/>
<gene>
    <name evidence="2" type="ORF">PLICRDRAFT_178818</name>
</gene>
<evidence type="ECO:0000313" key="3">
    <source>
        <dbReference type="Proteomes" id="UP000053263"/>
    </source>
</evidence>
<name>A0A0C9T9V5_PLICR</name>
<feature type="compositionally biased region" description="Basic residues" evidence="1">
    <location>
        <begin position="45"/>
        <end position="61"/>
    </location>
</feature>
<accession>A0A0C9T9V5</accession>